<dbReference type="PANTHER" id="PTHR46601">
    <property type="entry name" value="ULP_PROTEASE DOMAIN-CONTAINING PROTEIN"/>
    <property type="match status" value="1"/>
</dbReference>
<organism evidence="2 3">
    <name type="scientific">Neodiprion lecontei</name>
    <name type="common">Redheaded pine sawfly</name>
    <dbReference type="NCBI Taxonomy" id="441921"/>
    <lineage>
        <taxon>Eukaryota</taxon>
        <taxon>Metazoa</taxon>
        <taxon>Ecdysozoa</taxon>
        <taxon>Arthropoda</taxon>
        <taxon>Hexapoda</taxon>
        <taxon>Insecta</taxon>
        <taxon>Pterygota</taxon>
        <taxon>Neoptera</taxon>
        <taxon>Endopterygota</taxon>
        <taxon>Hymenoptera</taxon>
        <taxon>Tenthredinoidea</taxon>
        <taxon>Diprionidae</taxon>
        <taxon>Diprioninae</taxon>
        <taxon>Neodiprion</taxon>
    </lineage>
</organism>
<keyword evidence="2" id="KW-1185">Reference proteome</keyword>
<evidence type="ECO:0000313" key="2">
    <source>
        <dbReference type="Proteomes" id="UP000829291"/>
    </source>
</evidence>
<feature type="region of interest" description="Disordered" evidence="1">
    <location>
        <begin position="1"/>
        <end position="23"/>
    </location>
</feature>
<dbReference type="Proteomes" id="UP000829291">
    <property type="component" value="Chromosome 3"/>
</dbReference>
<accession>A0ABM3FUM8</accession>
<dbReference type="GeneID" id="124293708"/>
<name>A0ABM3FUM8_NEOLC</name>
<evidence type="ECO:0000313" key="3">
    <source>
        <dbReference type="RefSeq" id="XP_046591732.1"/>
    </source>
</evidence>
<sequence length="481" mass="55655">MTRKAKILQSERGFGSSPDPRPSRTLCDDVVSHVVEFHCSDEISRIQPGQKDFVTLRDVDSSKHQVQKRFVLCDLTEAYTAFKQQHPNDKIGFRKFAELRPKQCILAGPTGTHTVCVRKIHQNVKLMLVAISAICQIFKRMYHDLIKQISCDSPNPLCYRGDCSSCASFDMVTHEMESLFDDNFVESISYKRWTHTDRSVLETIAQETERFLETLKEQTIVLKKHDFIAKQQSAYLKDRKSRLQPGEFLVLGDFAENYAFVVQDEIQSFNWNNNQATIHPFVVYYVENEDLKHKSFVIISENLQHNTVAVHLFQKKLISRLFEFFGSEVIKKMIYFTDGASAQYKNKSNFINLTHHFDDFNVEAEWHFFATSHGKSPCDGIGGTVKRFAARASLQRPNENHILTPRQLFEWSVSALKNITFDFCSNTAHEEDEKLLKPRLNQTITVEGTRRFHSFLPLSIKTVECRVYSSSDESFTRKSMR</sequence>
<reference evidence="3" key="1">
    <citation type="submission" date="2025-08" db="UniProtKB">
        <authorList>
            <consortium name="RefSeq"/>
        </authorList>
    </citation>
    <scope>IDENTIFICATION</scope>
    <source>
        <tissue evidence="3">Thorax and Abdomen</tissue>
    </source>
</reference>
<evidence type="ECO:0000256" key="1">
    <source>
        <dbReference type="SAM" id="MobiDB-lite"/>
    </source>
</evidence>
<gene>
    <name evidence="3" type="primary">LOC124293708</name>
</gene>
<protein>
    <submittedName>
        <fullName evidence="3">Uncharacterized protein LOC124293708</fullName>
    </submittedName>
</protein>
<dbReference type="PANTHER" id="PTHR46601:SF1">
    <property type="entry name" value="ADF-H DOMAIN-CONTAINING PROTEIN"/>
    <property type="match status" value="1"/>
</dbReference>
<proteinExistence type="predicted"/>
<dbReference type="RefSeq" id="XP_046591732.1">
    <property type="nucleotide sequence ID" value="XM_046735776.1"/>
</dbReference>